<name>A0AAV5SGE6_9BILA</name>
<protein>
    <submittedName>
        <fullName evidence="3">Uncharacterized protein</fullName>
    </submittedName>
</protein>
<evidence type="ECO:0000313" key="4">
    <source>
        <dbReference type="Proteomes" id="UP001432027"/>
    </source>
</evidence>
<dbReference type="Proteomes" id="UP001432027">
    <property type="component" value="Unassembled WGS sequence"/>
</dbReference>
<keyword evidence="2" id="KW-0812">Transmembrane</keyword>
<accession>A0AAV5SGE6</accession>
<feature type="transmembrane region" description="Helical" evidence="2">
    <location>
        <begin position="6"/>
        <end position="27"/>
    </location>
</feature>
<evidence type="ECO:0000313" key="3">
    <source>
        <dbReference type="EMBL" id="GMS81263.1"/>
    </source>
</evidence>
<evidence type="ECO:0000256" key="2">
    <source>
        <dbReference type="SAM" id="Phobius"/>
    </source>
</evidence>
<comment type="caution">
    <text evidence="3">The sequence shown here is derived from an EMBL/GenBank/DDBJ whole genome shotgun (WGS) entry which is preliminary data.</text>
</comment>
<keyword evidence="2" id="KW-1133">Transmembrane helix</keyword>
<organism evidence="3 4">
    <name type="scientific">Pristionchus entomophagus</name>
    <dbReference type="NCBI Taxonomy" id="358040"/>
    <lineage>
        <taxon>Eukaryota</taxon>
        <taxon>Metazoa</taxon>
        <taxon>Ecdysozoa</taxon>
        <taxon>Nematoda</taxon>
        <taxon>Chromadorea</taxon>
        <taxon>Rhabditida</taxon>
        <taxon>Rhabditina</taxon>
        <taxon>Diplogasteromorpha</taxon>
        <taxon>Diplogasteroidea</taxon>
        <taxon>Neodiplogasteridae</taxon>
        <taxon>Pristionchus</taxon>
    </lineage>
</organism>
<evidence type="ECO:0000256" key="1">
    <source>
        <dbReference type="SAM" id="MobiDB-lite"/>
    </source>
</evidence>
<feature type="region of interest" description="Disordered" evidence="1">
    <location>
        <begin position="105"/>
        <end position="132"/>
    </location>
</feature>
<dbReference type="EMBL" id="BTSX01000001">
    <property type="protein sequence ID" value="GMS81263.1"/>
    <property type="molecule type" value="Genomic_DNA"/>
</dbReference>
<keyword evidence="4" id="KW-1185">Reference proteome</keyword>
<gene>
    <name evidence="3" type="ORF">PENTCL1PPCAC_3438</name>
</gene>
<keyword evidence="2" id="KW-0472">Membrane</keyword>
<dbReference type="AlphaFoldDB" id="A0AAV5SGE6"/>
<reference evidence="3" key="1">
    <citation type="submission" date="2023-10" db="EMBL/GenBank/DDBJ databases">
        <title>Genome assembly of Pristionchus species.</title>
        <authorList>
            <person name="Yoshida K."/>
            <person name="Sommer R.J."/>
        </authorList>
    </citation>
    <scope>NUCLEOTIDE SEQUENCE</scope>
    <source>
        <strain evidence="3">RS0144</strain>
    </source>
</reference>
<proteinExistence type="predicted"/>
<sequence length="132" mass="14598">MSQCLFTRVIAAIMVVVGALLVVYVPISAYRRALRGSVFNDKRQPLDFVDNFNGDLLLPVCTHECSTHPIILAKTCGDLQRIHTYNRTAAHMLLWEGRGDELPCAVPSEIERNPPPATTAQRRGSASKKPPD</sequence>